<dbReference type="VEuPathDB" id="VectorBase:HLOH_040317"/>
<dbReference type="AlphaFoldDB" id="A0A9J6FN51"/>
<dbReference type="EMBL" id="JABSTR010000002">
    <property type="protein sequence ID" value="KAH9364594.1"/>
    <property type="molecule type" value="Genomic_DNA"/>
</dbReference>
<protein>
    <submittedName>
        <fullName evidence="1">Uncharacterized protein</fullName>
    </submittedName>
</protein>
<dbReference type="Proteomes" id="UP000821853">
    <property type="component" value="Chromosome 10"/>
</dbReference>
<dbReference type="OrthoDB" id="8948150at2759"/>
<evidence type="ECO:0000313" key="1">
    <source>
        <dbReference type="EMBL" id="KAH9364594.1"/>
    </source>
</evidence>
<reference evidence="1 2" key="1">
    <citation type="journal article" date="2020" name="Cell">
        <title>Large-Scale Comparative Analyses of Tick Genomes Elucidate Their Genetic Diversity and Vector Capacities.</title>
        <authorList>
            <consortium name="Tick Genome and Microbiome Consortium (TIGMIC)"/>
            <person name="Jia N."/>
            <person name="Wang J."/>
            <person name="Shi W."/>
            <person name="Du L."/>
            <person name="Sun Y."/>
            <person name="Zhan W."/>
            <person name="Jiang J.F."/>
            <person name="Wang Q."/>
            <person name="Zhang B."/>
            <person name="Ji P."/>
            <person name="Bell-Sakyi L."/>
            <person name="Cui X.M."/>
            <person name="Yuan T.T."/>
            <person name="Jiang B.G."/>
            <person name="Yang W.F."/>
            <person name="Lam T.T."/>
            <person name="Chang Q.C."/>
            <person name="Ding S.J."/>
            <person name="Wang X.J."/>
            <person name="Zhu J.G."/>
            <person name="Ruan X.D."/>
            <person name="Zhao L."/>
            <person name="Wei J.T."/>
            <person name="Ye R.Z."/>
            <person name="Que T.C."/>
            <person name="Du C.H."/>
            <person name="Zhou Y.H."/>
            <person name="Cheng J.X."/>
            <person name="Dai P.F."/>
            <person name="Guo W.B."/>
            <person name="Han X.H."/>
            <person name="Huang E.J."/>
            <person name="Li L.F."/>
            <person name="Wei W."/>
            <person name="Gao Y.C."/>
            <person name="Liu J.Z."/>
            <person name="Shao H.Z."/>
            <person name="Wang X."/>
            <person name="Wang C.C."/>
            <person name="Yang T.C."/>
            <person name="Huo Q.B."/>
            <person name="Li W."/>
            <person name="Chen H.Y."/>
            <person name="Chen S.E."/>
            <person name="Zhou L.G."/>
            <person name="Ni X.B."/>
            <person name="Tian J.H."/>
            <person name="Sheng Y."/>
            <person name="Liu T."/>
            <person name="Pan Y.S."/>
            <person name="Xia L.Y."/>
            <person name="Li J."/>
            <person name="Zhao F."/>
            <person name="Cao W.C."/>
        </authorList>
    </citation>
    <scope>NUCLEOTIDE SEQUENCE [LARGE SCALE GENOMIC DNA]</scope>
    <source>
        <strain evidence="1">HaeL-2018</strain>
    </source>
</reference>
<organism evidence="1 2">
    <name type="scientific">Haemaphysalis longicornis</name>
    <name type="common">Bush tick</name>
    <dbReference type="NCBI Taxonomy" id="44386"/>
    <lineage>
        <taxon>Eukaryota</taxon>
        <taxon>Metazoa</taxon>
        <taxon>Ecdysozoa</taxon>
        <taxon>Arthropoda</taxon>
        <taxon>Chelicerata</taxon>
        <taxon>Arachnida</taxon>
        <taxon>Acari</taxon>
        <taxon>Parasitiformes</taxon>
        <taxon>Ixodida</taxon>
        <taxon>Ixodoidea</taxon>
        <taxon>Ixodidae</taxon>
        <taxon>Haemaphysalinae</taxon>
        <taxon>Haemaphysalis</taxon>
    </lineage>
</organism>
<comment type="caution">
    <text evidence="1">The sequence shown here is derived from an EMBL/GenBank/DDBJ whole genome shotgun (WGS) entry which is preliminary data.</text>
</comment>
<proteinExistence type="predicted"/>
<keyword evidence="2" id="KW-1185">Reference proteome</keyword>
<evidence type="ECO:0000313" key="2">
    <source>
        <dbReference type="Proteomes" id="UP000821853"/>
    </source>
</evidence>
<name>A0A9J6FN51_HAELO</name>
<gene>
    <name evidence="1" type="ORF">HPB48_010466</name>
</gene>
<accession>A0A9J6FN51</accession>
<sequence length="101" mass="11362">MRRYDSFLGFNSTILTGIARKAKSLEELKRHSGLIVDEMKLFECINFGAGRILNGLVDLRKITPESYKHVPCDHGLLIVLYIAVGECEEGAHIAITEKHLH</sequence>